<evidence type="ECO:0000256" key="6">
    <source>
        <dbReference type="ARBA" id="ARBA00030388"/>
    </source>
</evidence>
<dbReference type="Proteomes" id="UP000623440">
    <property type="component" value="Unassembled WGS sequence"/>
</dbReference>
<dbReference type="EMBL" id="JACJSI010000035">
    <property type="protein sequence ID" value="MBD2531452.1"/>
    <property type="molecule type" value="Genomic_DNA"/>
</dbReference>
<dbReference type="PANTHER" id="PTHR38039:SF1">
    <property type="entry name" value="TOXIN YOEB"/>
    <property type="match status" value="1"/>
</dbReference>
<dbReference type="NCBIfam" id="TIGR02116">
    <property type="entry name" value="toxin_Txe_YoeB"/>
    <property type="match status" value="1"/>
</dbReference>
<dbReference type="PANTHER" id="PTHR38039">
    <property type="entry name" value="TOXIN YOEB"/>
    <property type="match status" value="1"/>
</dbReference>
<keyword evidence="2" id="KW-1277">Toxin-antitoxin system</keyword>
<keyword evidence="9" id="KW-1185">Reference proteome</keyword>
<keyword evidence="3" id="KW-0540">Nuclease</keyword>
<evidence type="ECO:0000256" key="7">
    <source>
        <dbReference type="ARBA" id="ARBA00050056"/>
    </source>
</evidence>
<evidence type="ECO:0000256" key="2">
    <source>
        <dbReference type="ARBA" id="ARBA00022649"/>
    </source>
</evidence>
<evidence type="ECO:0000256" key="1">
    <source>
        <dbReference type="ARBA" id="ARBA00008172"/>
    </source>
</evidence>
<sequence length="86" mass="10367">MTRMLAWTDEAWADYLYWQGQDKKTLKRINKLIQEMMRMPFEGIGKPEPLRENLAGFWSRRIDDANRLVYAVEDAYLTIISCRYHH</sequence>
<reference evidence="8 9" key="1">
    <citation type="journal article" date="2020" name="ISME J.">
        <title>Comparative genomics reveals insights into cyanobacterial evolution and habitat adaptation.</title>
        <authorList>
            <person name="Chen M.Y."/>
            <person name="Teng W.K."/>
            <person name="Zhao L."/>
            <person name="Hu C.X."/>
            <person name="Zhou Y.K."/>
            <person name="Han B.P."/>
            <person name="Song L.R."/>
            <person name="Shu W.S."/>
        </authorList>
    </citation>
    <scope>NUCLEOTIDE SEQUENCE [LARGE SCALE GENOMIC DNA]</scope>
    <source>
        <strain evidence="8 9">FACHB-838</strain>
    </source>
</reference>
<evidence type="ECO:0000313" key="9">
    <source>
        <dbReference type="Proteomes" id="UP000623440"/>
    </source>
</evidence>
<evidence type="ECO:0000256" key="5">
    <source>
        <dbReference type="ARBA" id="ARBA00022801"/>
    </source>
</evidence>
<dbReference type="Gene3D" id="3.30.2310.20">
    <property type="entry name" value="RelE-like"/>
    <property type="match status" value="1"/>
</dbReference>
<comment type="caution">
    <text evidence="8">The sequence shown here is derived from an EMBL/GenBank/DDBJ whole genome shotgun (WGS) entry which is preliminary data.</text>
</comment>
<dbReference type="SUPFAM" id="SSF143011">
    <property type="entry name" value="RelE-like"/>
    <property type="match status" value="1"/>
</dbReference>
<keyword evidence="4" id="KW-0255">Endonuclease</keyword>
<dbReference type="InterPro" id="IPR009614">
    <property type="entry name" value="YoeB_toxin"/>
</dbReference>
<evidence type="ECO:0000313" key="8">
    <source>
        <dbReference type="EMBL" id="MBD2531452.1"/>
    </source>
</evidence>
<dbReference type="Pfam" id="PF06769">
    <property type="entry name" value="YoeB_toxin"/>
    <property type="match status" value="1"/>
</dbReference>
<evidence type="ECO:0000256" key="4">
    <source>
        <dbReference type="ARBA" id="ARBA00022759"/>
    </source>
</evidence>
<evidence type="ECO:0000256" key="3">
    <source>
        <dbReference type="ARBA" id="ARBA00022722"/>
    </source>
</evidence>
<dbReference type="RefSeq" id="WP_190942145.1">
    <property type="nucleotide sequence ID" value="NZ_JACJSI010000035.1"/>
</dbReference>
<protein>
    <recommendedName>
        <fullName evidence="7">Endoribonuclease YoeB</fullName>
    </recommendedName>
    <alternativeName>
        <fullName evidence="6">Putative mRNA interferase YoeB</fullName>
    </alternativeName>
</protein>
<comment type="similarity">
    <text evidence="1">Belongs to the YoeB family.</text>
</comment>
<dbReference type="InterPro" id="IPR035093">
    <property type="entry name" value="RelE/ParE_toxin_dom_sf"/>
</dbReference>
<proteinExistence type="inferred from homology"/>
<gene>
    <name evidence="8" type="ORF">H6G97_18410</name>
</gene>
<name>A0ABR8DPQ9_9NOSO</name>
<organism evidence="8 9">
    <name type="scientific">Nostoc flagelliforme FACHB-838</name>
    <dbReference type="NCBI Taxonomy" id="2692904"/>
    <lineage>
        <taxon>Bacteria</taxon>
        <taxon>Bacillati</taxon>
        <taxon>Cyanobacteriota</taxon>
        <taxon>Cyanophyceae</taxon>
        <taxon>Nostocales</taxon>
        <taxon>Nostocaceae</taxon>
        <taxon>Nostoc</taxon>
    </lineage>
</organism>
<keyword evidence="5" id="KW-0378">Hydrolase</keyword>
<accession>A0ABR8DPQ9</accession>